<evidence type="ECO:0000259" key="7">
    <source>
        <dbReference type="Pfam" id="PF17917"/>
    </source>
</evidence>
<keyword evidence="4" id="KW-0255">Endonuclease</keyword>
<dbReference type="GO" id="GO:0003964">
    <property type="term" value="F:RNA-directed DNA polymerase activity"/>
    <property type="evidence" value="ECO:0007669"/>
    <property type="project" value="UniProtKB-KW"/>
</dbReference>
<accession>A0A9Q3CYK9</accession>
<gene>
    <name evidence="8" type="ORF">O181_030412</name>
</gene>
<organism evidence="8 9">
    <name type="scientific">Austropuccinia psidii MF-1</name>
    <dbReference type="NCBI Taxonomy" id="1389203"/>
    <lineage>
        <taxon>Eukaryota</taxon>
        <taxon>Fungi</taxon>
        <taxon>Dikarya</taxon>
        <taxon>Basidiomycota</taxon>
        <taxon>Pucciniomycotina</taxon>
        <taxon>Pucciniomycetes</taxon>
        <taxon>Pucciniales</taxon>
        <taxon>Sphaerophragmiaceae</taxon>
        <taxon>Austropuccinia</taxon>
    </lineage>
</organism>
<evidence type="ECO:0000313" key="9">
    <source>
        <dbReference type="Proteomes" id="UP000765509"/>
    </source>
</evidence>
<evidence type="ECO:0000313" key="8">
    <source>
        <dbReference type="EMBL" id="MBW0490697.1"/>
    </source>
</evidence>
<dbReference type="InterPro" id="IPR043502">
    <property type="entry name" value="DNA/RNA_pol_sf"/>
</dbReference>
<dbReference type="Proteomes" id="UP000765509">
    <property type="component" value="Unassembled WGS sequence"/>
</dbReference>
<keyword evidence="5" id="KW-0378">Hydrolase</keyword>
<dbReference type="InterPro" id="IPR041373">
    <property type="entry name" value="RT_RNaseH"/>
</dbReference>
<dbReference type="PANTHER" id="PTHR37984:SF5">
    <property type="entry name" value="PROTEIN NYNRIN-LIKE"/>
    <property type="match status" value="1"/>
</dbReference>
<dbReference type="Pfam" id="PF17917">
    <property type="entry name" value="RT_RNaseH"/>
    <property type="match status" value="1"/>
</dbReference>
<keyword evidence="2" id="KW-0548">Nucleotidyltransferase</keyword>
<dbReference type="GO" id="GO:0016787">
    <property type="term" value="F:hydrolase activity"/>
    <property type="evidence" value="ECO:0007669"/>
    <property type="project" value="UniProtKB-KW"/>
</dbReference>
<dbReference type="GO" id="GO:0004519">
    <property type="term" value="F:endonuclease activity"/>
    <property type="evidence" value="ECO:0007669"/>
    <property type="project" value="UniProtKB-KW"/>
</dbReference>
<dbReference type="PANTHER" id="PTHR37984">
    <property type="entry name" value="PROTEIN CBG26694"/>
    <property type="match status" value="1"/>
</dbReference>
<evidence type="ECO:0000256" key="1">
    <source>
        <dbReference type="ARBA" id="ARBA00022679"/>
    </source>
</evidence>
<proteinExistence type="predicted"/>
<evidence type="ECO:0000256" key="6">
    <source>
        <dbReference type="ARBA" id="ARBA00022918"/>
    </source>
</evidence>
<keyword evidence="6" id="KW-0695">RNA-directed DNA polymerase</keyword>
<protein>
    <recommendedName>
        <fullName evidence="7">Reverse transcriptase RNase H-like domain-containing protein</fullName>
    </recommendedName>
</protein>
<keyword evidence="1" id="KW-0808">Transferase</keyword>
<dbReference type="EMBL" id="AVOT02010719">
    <property type="protein sequence ID" value="MBW0490697.1"/>
    <property type="molecule type" value="Genomic_DNA"/>
</dbReference>
<dbReference type="AlphaFoldDB" id="A0A9Q3CYK9"/>
<dbReference type="InterPro" id="IPR050951">
    <property type="entry name" value="Retrovirus_Pol_polyprotein"/>
</dbReference>
<evidence type="ECO:0000256" key="3">
    <source>
        <dbReference type="ARBA" id="ARBA00022722"/>
    </source>
</evidence>
<reference evidence="8" key="1">
    <citation type="submission" date="2021-03" db="EMBL/GenBank/DDBJ databases">
        <title>Draft genome sequence of rust myrtle Austropuccinia psidii MF-1, a brazilian biotype.</title>
        <authorList>
            <person name="Quecine M.C."/>
            <person name="Pachon D.M.R."/>
            <person name="Bonatelli M.L."/>
            <person name="Correr F.H."/>
            <person name="Franceschini L.M."/>
            <person name="Leite T.F."/>
            <person name="Margarido G.R.A."/>
            <person name="Almeida C.A."/>
            <person name="Ferrarezi J.A."/>
            <person name="Labate C.A."/>
        </authorList>
    </citation>
    <scope>NUCLEOTIDE SEQUENCE</scope>
    <source>
        <strain evidence="8">MF-1</strain>
    </source>
</reference>
<feature type="domain" description="Reverse transcriptase RNase H-like" evidence="7">
    <location>
        <begin position="15"/>
        <end position="121"/>
    </location>
</feature>
<comment type="caution">
    <text evidence="8">The sequence shown here is derived from an EMBL/GenBank/DDBJ whole genome shotgun (WGS) entry which is preliminary data.</text>
</comment>
<keyword evidence="3" id="KW-0540">Nuclease</keyword>
<evidence type="ECO:0000256" key="5">
    <source>
        <dbReference type="ARBA" id="ARBA00022801"/>
    </source>
</evidence>
<evidence type="ECO:0000256" key="2">
    <source>
        <dbReference type="ARBA" id="ARBA00022695"/>
    </source>
</evidence>
<sequence length="166" mass="19132">MYALPNAPLLFIPDWKLTLKLYLDPCREGLCAALHKEKIVNEKPYEGPVCFISRKIKPTEARDGAIQMECLWSVWAVGKHHYYLDGSVFEVIDDFNAVKPLLNMKTPNRRMVRWHIAIQDYRGNMTIVHKSGNIHKISDGLSRWELPNTHDNPSYVPANAEHQIPI</sequence>
<keyword evidence="9" id="KW-1185">Reference proteome</keyword>
<evidence type="ECO:0000256" key="4">
    <source>
        <dbReference type="ARBA" id="ARBA00022759"/>
    </source>
</evidence>
<name>A0A9Q3CYK9_9BASI</name>
<dbReference type="SUPFAM" id="SSF56672">
    <property type="entry name" value="DNA/RNA polymerases"/>
    <property type="match status" value="1"/>
</dbReference>